<protein>
    <submittedName>
        <fullName evidence="1">Uncharacterized protein</fullName>
    </submittedName>
</protein>
<dbReference type="Proteomes" id="UP000814140">
    <property type="component" value="Unassembled WGS sequence"/>
</dbReference>
<gene>
    <name evidence="1" type="ORF">BV25DRAFT_1832951</name>
</gene>
<evidence type="ECO:0000313" key="1">
    <source>
        <dbReference type="EMBL" id="KAI0055644.1"/>
    </source>
</evidence>
<sequence>MKFTTIILSLALALSVSAAPASNFLEARKSHAGIVRYENFGSGSAVENGADSVLDTSAEPDPDTSIGAQSEAQKREIFERTIQQLYNQLVHGIHKGRSQVDSRDFPFFHFGGHQSNSCVSLASLTNEDNAYRCFICRHNSALGQITDHI</sequence>
<dbReference type="EMBL" id="MU277284">
    <property type="protein sequence ID" value="KAI0055644.1"/>
    <property type="molecule type" value="Genomic_DNA"/>
</dbReference>
<proteinExistence type="predicted"/>
<organism evidence="1 2">
    <name type="scientific">Artomyces pyxidatus</name>
    <dbReference type="NCBI Taxonomy" id="48021"/>
    <lineage>
        <taxon>Eukaryota</taxon>
        <taxon>Fungi</taxon>
        <taxon>Dikarya</taxon>
        <taxon>Basidiomycota</taxon>
        <taxon>Agaricomycotina</taxon>
        <taxon>Agaricomycetes</taxon>
        <taxon>Russulales</taxon>
        <taxon>Auriscalpiaceae</taxon>
        <taxon>Artomyces</taxon>
    </lineage>
</organism>
<comment type="caution">
    <text evidence="1">The sequence shown here is derived from an EMBL/GenBank/DDBJ whole genome shotgun (WGS) entry which is preliminary data.</text>
</comment>
<evidence type="ECO:0000313" key="2">
    <source>
        <dbReference type="Proteomes" id="UP000814140"/>
    </source>
</evidence>
<reference evidence="1" key="2">
    <citation type="journal article" date="2022" name="New Phytol.">
        <title>Evolutionary transition to the ectomycorrhizal habit in the genomes of a hyperdiverse lineage of mushroom-forming fungi.</title>
        <authorList>
            <person name="Looney B."/>
            <person name="Miyauchi S."/>
            <person name="Morin E."/>
            <person name="Drula E."/>
            <person name="Courty P.E."/>
            <person name="Kohler A."/>
            <person name="Kuo A."/>
            <person name="LaButti K."/>
            <person name="Pangilinan J."/>
            <person name="Lipzen A."/>
            <person name="Riley R."/>
            <person name="Andreopoulos W."/>
            <person name="He G."/>
            <person name="Johnson J."/>
            <person name="Nolan M."/>
            <person name="Tritt A."/>
            <person name="Barry K.W."/>
            <person name="Grigoriev I.V."/>
            <person name="Nagy L.G."/>
            <person name="Hibbett D."/>
            <person name="Henrissat B."/>
            <person name="Matheny P.B."/>
            <person name="Labbe J."/>
            <person name="Martin F.M."/>
        </authorList>
    </citation>
    <scope>NUCLEOTIDE SEQUENCE</scope>
    <source>
        <strain evidence="1">HHB10654</strain>
    </source>
</reference>
<reference evidence="1" key="1">
    <citation type="submission" date="2021-03" db="EMBL/GenBank/DDBJ databases">
        <authorList>
            <consortium name="DOE Joint Genome Institute"/>
            <person name="Ahrendt S."/>
            <person name="Looney B.P."/>
            <person name="Miyauchi S."/>
            <person name="Morin E."/>
            <person name="Drula E."/>
            <person name="Courty P.E."/>
            <person name="Chicoki N."/>
            <person name="Fauchery L."/>
            <person name="Kohler A."/>
            <person name="Kuo A."/>
            <person name="Labutti K."/>
            <person name="Pangilinan J."/>
            <person name="Lipzen A."/>
            <person name="Riley R."/>
            <person name="Andreopoulos W."/>
            <person name="He G."/>
            <person name="Johnson J."/>
            <person name="Barry K.W."/>
            <person name="Grigoriev I.V."/>
            <person name="Nagy L."/>
            <person name="Hibbett D."/>
            <person name="Henrissat B."/>
            <person name="Matheny P.B."/>
            <person name="Labbe J."/>
            <person name="Martin F."/>
        </authorList>
    </citation>
    <scope>NUCLEOTIDE SEQUENCE</scope>
    <source>
        <strain evidence="1">HHB10654</strain>
    </source>
</reference>
<keyword evidence="2" id="KW-1185">Reference proteome</keyword>
<name>A0ACB8SGF5_9AGAM</name>
<accession>A0ACB8SGF5</accession>